<name>A0ABR2KAX8_9EUKA</name>
<proteinExistence type="predicted"/>
<sequence length="466" mass="53954">MISEEQINELDSSIKESINATMIKIPKDSNMIRIILAGITGSGKSTLSCILSEILLMIGRIGKKIVIQGPGIDSGGTSNFDDTERAQREIINAFVMDSLFENQTEQELKFKILLVASDSEFEAARAQEMSKNFELLEMMFPNQNQLKQGIGLIITKSKKEWEGIDYIESLEKNSSPIVKKWCTFFRNHLDHIFVVPKPSKKNVGKQYIYEDRNELIQFLKTDCVVNPEHKIGLNENCLLILKNLRMCHQQKIAQTVNEICVKIGEKFRKEEKSEAISHWINIIDEIMRNYIKTAKDFIDIICKYIPNCDEYENEFIQLAESEKLDSFIDKVLYSDIETSCINEIVKQWGNCAIRELQKTKYHALLSENQKQLISQHEAALRQYESTIRQMESSNRRYIESLEKSNEEKYKLIQENAFQKANNKNQQETIDLLQKHLSDTQENMNNLRNEVLKMAKSQEKDGICLLI</sequence>
<feature type="coiled-coil region" evidence="1">
    <location>
        <begin position="366"/>
        <end position="456"/>
    </location>
</feature>
<keyword evidence="1" id="KW-0175">Coiled coil</keyword>
<dbReference type="SUPFAM" id="SSF52540">
    <property type="entry name" value="P-loop containing nucleoside triphosphate hydrolases"/>
    <property type="match status" value="1"/>
</dbReference>
<dbReference type="EMBL" id="JAPFFF010000006">
    <property type="protein sequence ID" value="KAK8887627.1"/>
    <property type="molecule type" value="Genomic_DNA"/>
</dbReference>
<comment type="caution">
    <text evidence="2">The sequence shown here is derived from an EMBL/GenBank/DDBJ whole genome shotgun (WGS) entry which is preliminary data.</text>
</comment>
<gene>
    <name evidence="2" type="ORF">M9Y10_038680</name>
</gene>
<accession>A0ABR2KAX8</accession>
<reference evidence="2 3" key="1">
    <citation type="submission" date="2024-04" db="EMBL/GenBank/DDBJ databases">
        <title>Tritrichomonas musculus Genome.</title>
        <authorList>
            <person name="Alves-Ferreira E."/>
            <person name="Grigg M."/>
            <person name="Lorenzi H."/>
            <person name="Galac M."/>
        </authorList>
    </citation>
    <scope>NUCLEOTIDE SEQUENCE [LARGE SCALE GENOMIC DNA]</scope>
    <source>
        <strain evidence="2 3">EAF2021</strain>
    </source>
</reference>
<organism evidence="2 3">
    <name type="scientific">Tritrichomonas musculus</name>
    <dbReference type="NCBI Taxonomy" id="1915356"/>
    <lineage>
        <taxon>Eukaryota</taxon>
        <taxon>Metamonada</taxon>
        <taxon>Parabasalia</taxon>
        <taxon>Tritrichomonadida</taxon>
        <taxon>Tritrichomonadidae</taxon>
        <taxon>Tritrichomonas</taxon>
    </lineage>
</organism>
<evidence type="ECO:0000313" key="2">
    <source>
        <dbReference type="EMBL" id="KAK8887627.1"/>
    </source>
</evidence>
<evidence type="ECO:0000256" key="1">
    <source>
        <dbReference type="SAM" id="Coils"/>
    </source>
</evidence>
<keyword evidence="3" id="KW-1185">Reference proteome</keyword>
<protein>
    <submittedName>
        <fullName evidence="2">Uncharacterized protein</fullName>
    </submittedName>
</protein>
<dbReference type="Proteomes" id="UP001470230">
    <property type="component" value="Unassembled WGS sequence"/>
</dbReference>
<evidence type="ECO:0000313" key="3">
    <source>
        <dbReference type="Proteomes" id="UP001470230"/>
    </source>
</evidence>
<dbReference type="InterPro" id="IPR027417">
    <property type="entry name" value="P-loop_NTPase"/>
</dbReference>